<keyword evidence="3" id="KW-1185">Reference proteome</keyword>
<name>A0A8R7PKE8_TRIUA</name>
<reference evidence="3" key="1">
    <citation type="journal article" date="2013" name="Nature">
        <title>Draft genome of the wheat A-genome progenitor Triticum urartu.</title>
        <authorList>
            <person name="Ling H.Q."/>
            <person name="Zhao S."/>
            <person name="Liu D."/>
            <person name="Wang J."/>
            <person name="Sun H."/>
            <person name="Zhang C."/>
            <person name="Fan H."/>
            <person name="Li D."/>
            <person name="Dong L."/>
            <person name="Tao Y."/>
            <person name="Gao C."/>
            <person name="Wu H."/>
            <person name="Li Y."/>
            <person name="Cui Y."/>
            <person name="Guo X."/>
            <person name="Zheng S."/>
            <person name="Wang B."/>
            <person name="Yu K."/>
            <person name="Liang Q."/>
            <person name="Yang W."/>
            <person name="Lou X."/>
            <person name="Chen J."/>
            <person name="Feng M."/>
            <person name="Jian J."/>
            <person name="Zhang X."/>
            <person name="Luo G."/>
            <person name="Jiang Y."/>
            <person name="Liu J."/>
            <person name="Wang Z."/>
            <person name="Sha Y."/>
            <person name="Zhang B."/>
            <person name="Wu H."/>
            <person name="Tang D."/>
            <person name="Shen Q."/>
            <person name="Xue P."/>
            <person name="Zou S."/>
            <person name="Wang X."/>
            <person name="Liu X."/>
            <person name="Wang F."/>
            <person name="Yang Y."/>
            <person name="An X."/>
            <person name="Dong Z."/>
            <person name="Zhang K."/>
            <person name="Zhang X."/>
            <person name="Luo M.C."/>
            <person name="Dvorak J."/>
            <person name="Tong Y."/>
            <person name="Wang J."/>
            <person name="Yang H."/>
            <person name="Li Z."/>
            <person name="Wang D."/>
            <person name="Zhang A."/>
            <person name="Wang J."/>
        </authorList>
    </citation>
    <scope>NUCLEOTIDE SEQUENCE</scope>
    <source>
        <strain evidence="3">cv. G1812</strain>
    </source>
</reference>
<reference evidence="2" key="2">
    <citation type="submission" date="2018-03" db="EMBL/GenBank/DDBJ databases">
        <title>The Triticum urartu genome reveals the dynamic nature of wheat genome evolution.</title>
        <authorList>
            <person name="Ling H."/>
            <person name="Ma B."/>
            <person name="Shi X."/>
            <person name="Liu H."/>
            <person name="Dong L."/>
            <person name="Sun H."/>
            <person name="Cao Y."/>
            <person name="Gao Q."/>
            <person name="Zheng S."/>
            <person name="Li Y."/>
            <person name="Yu Y."/>
            <person name="Du H."/>
            <person name="Qi M."/>
            <person name="Li Y."/>
            <person name="Yu H."/>
            <person name="Cui Y."/>
            <person name="Wang N."/>
            <person name="Chen C."/>
            <person name="Wu H."/>
            <person name="Zhao Y."/>
            <person name="Zhang J."/>
            <person name="Li Y."/>
            <person name="Zhou W."/>
            <person name="Zhang B."/>
            <person name="Hu W."/>
            <person name="Eijk M."/>
            <person name="Tang J."/>
            <person name="Witsenboer H."/>
            <person name="Zhao S."/>
            <person name="Li Z."/>
            <person name="Zhang A."/>
            <person name="Wang D."/>
            <person name="Liang C."/>
        </authorList>
    </citation>
    <scope>NUCLEOTIDE SEQUENCE [LARGE SCALE GENOMIC DNA]</scope>
    <source>
        <strain evidence="2">cv. G1812</strain>
    </source>
</reference>
<accession>A0A8R7PKE8</accession>
<evidence type="ECO:0000313" key="2">
    <source>
        <dbReference type="EnsemblPlants" id="TuG1812G0200005647.01.T01.cds418178"/>
    </source>
</evidence>
<dbReference type="Proteomes" id="UP000015106">
    <property type="component" value="Chromosome 2"/>
</dbReference>
<feature type="compositionally biased region" description="Polar residues" evidence="1">
    <location>
        <begin position="31"/>
        <end position="52"/>
    </location>
</feature>
<protein>
    <submittedName>
        <fullName evidence="2">Uncharacterized protein</fullName>
    </submittedName>
</protein>
<evidence type="ECO:0000256" key="1">
    <source>
        <dbReference type="SAM" id="MobiDB-lite"/>
    </source>
</evidence>
<dbReference type="EnsemblPlants" id="TuG1812G0200005647.01.T01">
    <property type="protein sequence ID" value="TuG1812G0200005647.01.T01.cds418178"/>
    <property type="gene ID" value="TuG1812G0200005647.01"/>
</dbReference>
<feature type="compositionally biased region" description="Polar residues" evidence="1">
    <location>
        <begin position="94"/>
        <end position="104"/>
    </location>
</feature>
<feature type="region of interest" description="Disordered" evidence="1">
    <location>
        <begin position="74"/>
        <end position="104"/>
    </location>
</feature>
<sequence>MHGHSLPPDETTSTCHTHLKPSGISVLQALARSSTPTDHSAETRPSTPSLAATQRHAAASVAARLPTSWQHSLPSCAPACASARPSTAAHAPNLTASHGQNGSAGTPLLHSTLRGAPPAVGKPAAEENVAAARRSARTDAVMPRRAILA</sequence>
<proteinExistence type="predicted"/>
<feature type="compositionally biased region" description="Low complexity" evidence="1">
    <location>
        <begin position="74"/>
        <end position="92"/>
    </location>
</feature>
<reference evidence="2" key="3">
    <citation type="submission" date="2022-06" db="UniProtKB">
        <authorList>
            <consortium name="EnsemblPlants"/>
        </authorList>
    </citation>
    <scope>IDENTIFICATION</scope>
</reference>
<organism evidence="2 3">
    <name type="scientific">Triticum urartu</name>
    <name type="common">Red wild einkorn</name>
    <name type="synonym">Crithodium urartu</name>
    <dbReference type="NCBI Taxonomy" id="4572"/>
    <lineage>
        <taxon>Eukaryota</taxon>
        <taxon>Viridiplantae</taxon>
        <taxon>Streptophyta</taxon>
        <taxon>Embryophyta</taxon>
        <taxon>Tracheophyta</taxon>
        <taxon>Spermatophyta</taxon>
        <taxon>Magnoliopsida</taxon>
        <taxon>Liliopsida</taxon>
        <taxon>Poales</taxon>
        <taxon>Poaceae</taxon>
        <taxon>BOP clade</taxon>
        <taxon>Pooideae</taxon>
        <taxon>Triticodae</taxon>
        <taxon>Triticeae</taxon>
        <taxon>Triticinae</taxon>
        <taxon>Triticum</taxon>
    </lineage>
</organism>
<evidence type="ECO:0000313" key="3">
    <source>
        <dbReference type="Proteomes" id="UP000015106"/>
    </source>
</evidence>
<dbReference type="AlphaFoldDB" id="A0A8R7PKE8"/>
<feature type="region of interest" description="Disordered" evidence="1">
    <location>
        <begin position="31"/>
        <end position="58"/>
    </location>
</feature>
<dbReference type="Gramene" id="TuG1812G0200005647.01.T01">
    <property type="protein sequence ID" value="TuG1812G0200005647.01.T01.cds418178"/>
    <property type="gene ID" value="TuG1812G0200005647.01"/>
</dbReference>